<name>A0A9W6X2L6_9STRA</name>
<feature type="region of interest" description="Disordered" evidence="1">
    <location>
        <begin position="85"/>
        <end position="113"/>
    </location>
</feature>
<dbReference type="OrthoDB" id="8022549at2759"/>
<reference evidence="2" key="1">
    <citation type="submission" date="2023-04" db="EMBL/GenBank/DDBJ databases">
        <title>Phytophthora fragariaefolia NBRC 109709.</title>
        <authorList>
            <person name="Ichikawa N."/>
            <person name="Sato H."/>
            <person name="Tonouchi N."/>
        </authorList>
    </citation>
    <scope>NUCLEOTIDE SEQUENCE</scope>
    <source>
        <strain evidence="2">NBRC 109709</strain>
    </source>
</reference>
<evidence type="ECO:0000313" key="3">
    <source>
        <dbReference type="Proteomes" id="UP001165121"/>
    </source>
</evidence>
<dbReference type="InterPro" id="IPR043128">
    <property type="entry name" value="Rev_trsase/Diguanyl_cyclase"/>
</dbReference>
<feature type="region of interest" description="Disordered" evidence="1">
    <location>
        <begin position="325"/>
        <end position="350"/>
    </location>
</feature>
<dbReference type="Proteomes" id="UP001165121">
    <property type="component" value="Unassembled WGS sequence"/>
</dbReference>
<protein>
    <submittedName>
        <fullName evidence="2">Unnamed protein product</fullName>
    </submittedName>
</protein>
<sequence length="372" mass="41088">MPHHTGVDLILGSDVMIPAGIRLNLYNSTARLPDEVEIPLIKSRSAWLTEPTYGDRVSDGPTESLRRDRAEAAVTPTKSVRYRLHKSVTTEPADDSVRYEPAESAGDDPARSPGVEAVDSLICNEIEVSDVALADDPEEDLRLRFVAAMAMCEDECITAVDNSATYPAEFECSANEIGLEDYAHELAFLPDLTDSASPVLDYGGSNMLPVVLLARRGQRVLAVMMTLRAREISAFVCTLGHFEWLRIPFGLTNAPMIYQRIFDNALWGYVQPRGGWASYAEKVRRAEAASATQRGRLSDPDQPTPDSVNSATKFKADHRALVESDPLQDLVNSPESDMFTNGEPDESTLTPVFHRRPFADNIWFGARRSKTV</sequence>
<dbReference type="InterPro" id="IPR043502">
    <property type="entry name" value="DNA/RNA_pol_sf"/>
</dbReference>
<dbReference type="AlphaFoldDB" id="A0A9W6X2L6"/>
<dbReference type="Gene3D" id="3.30.70.270">
    <property type="match status" value="1"/>
</dbReference>
<evidence type="ECO:0000313" key="2">
    <source>
        <dbReference type="EMBL" id="GMF28430.1"/>
    </source>
</evidence>
<accession>A0A9W6X2L6</accession>
<evidence type="ECO:0000256" key="1">
    <source>
        <dbReference type="SAM" id="MobiDB-lite"/>
    </source>
</evidence>
<dbReference type="PANTHER" id="PTHR33064:SF37">
    <property type="entry name" value="RIBONUCLEASE H"/>
    <property type="match status" value="1"/>
</dbReference>
<dbReference type="InterPro" id="IPR051320">
    <property type="entry name" value="Viral_Replic_Matur_Polypro"/>
</dbReference>
<comment type="caution">
    <text evidence="2">The sequence shown here is derived from an EMBL/GenBank/DDBJ whole genome shotgun (WGS) entry which is preliminary data.</text>
</comment>
<keyword evidence="3" id="KW-1185">Reference proteome</keyword>
<feature type="region of interest" description="Disordered" evidence="1">
    <location>
        <begin position="290"/>
        <end position="310"/>
    </location>
</feature>
<dbReference type="PANTHER" id="PTHR33064">
    <property type="entry name" value="POL PROTEIN"/>
    <property type="match status" value="1"/>
</dbReference>
<feature type="compositionally biased region" description="Polar residues" evidence="1">
    <location>
        <begin position="330"/>
        <end position="339"/>
    </location>
</feature>
<dbReference type="EMBL" id="BSXT01000477">
    <property type="protein sequence ID" value="GMF28430.1"/>
    <property type="molecule type" value="Genomic_DNA"/>
</dbReference>
<organism evidence="2 3">
    <name type="scientific">Phytophthora fragariaefolia</name>
    <dbReference type="NCBI Taxonomy" id="1490495"/>
    <lineage>
        <taxon>Eukaryota</taxon>
        <taxon>Sar</taxon>
        <taxon>Stramenopiles</taxon>
        <taxon>Oomycota</taxon>
        <taxon>Peronosporomycetes</taxon>
        <taxon>Peronosporales</taxon>
        <taxon>Peronosporaceae</taxon>
        <taxon>Phytophthora</taxon>
    </lineage>
</organism>
<proteinExistence type="predicted"/>
<dbReference type="SUPFAM" id="SSF56672">
    <property type="entry name" value="DNA/RNA polymerases"/>
    <property type="match status" value="1"/>
</dbReference>
<gene>
    <name evidence="2" type="ORF">Pfra01_000588400</name>
</gene>